<dbReference type="AlphaFoldDB" id="E9J5G2"/>
<sequence>MIVALHKGKMNDVILIGHFIVRNITDILYTILLQKMVEINWHFFQAGIVAKRALLLAPNMNVSTASIIINLITPHTPSLVLDSIFANYCLTLQNA</sequence>
<reference evidence="1" key="1">
    <citation type="journal article" date="2011" name="Proc. Natl. Acad. Sci. U.S.A.">
        <title>The genome of the fire ant Solenopsis invicta.</title>
        <authorList>
            <person name="Wurm Y."/>
            <person name="Wang J."/>
            <person name="Riba-Grognuz O."/>
            <person name="Corona M."/>
            <person name="Nygaard S."/>
            <person name="Hunt B.G."/>
            <person name="Ingram K.K."/>
            <person name="Falquet L."/>
            <person name="Nipitwattanaphon M."/>
            <person name="Gotzek D."/>
            <person name="Dijkstra M.B."/>
            <person name="Oettler J."/>
            <person name="Comtesse F."/>
            <person name="Shih C.J."/>
            <person name="Wu W.J."/>
            <person name="Yang C.C."/>
            <person name="Thomas J."/>
            <person name="Beaudoing E."/>
            <person name="Pradervand S."/>
            <person name="Flegel V."/>
            <person name="Cook E.D."/>
            <person name="Fabbretti R."/>
            <person name="Stockinger H."/>
            <person name="Long L."/>
            <person name="Farmerie W.G."/>
            <person name="Oakey J."/>
            <person name="Boomsma J.J."/>
            <person name="Pamilo P."/>
            <person name="Yi S.V."/>
            <person name="Heinze J."/>
            <person name="Goodisman M.A."/>
            <person name="Farinelli L."/>
            <person name="Harshman K."/>
            <person name="Hulo N."/>
            <person name="Cerutti L."/>
            <person name="Xenarios I."/>
            <person name="Shoemaker D."/>
            <person name="Keller L."/>
        </authorList>
    </citation>
    <scope>NUCLEOTIDE SEQUENCE [LARGE SCALE GENOMIC DNA]</scope>
</reference>
<name>E9J5G2_SOLIN</name>
<proteinExistence type="predicted"/>
<evidence type="ECO:0000313" key="1">
    <source>
        <dbReference type="EMBL" id="EFZ11941.1"/>
    </source>
</evidence>
<protein>
    <submittedName>
        <fullName evidence="1">Uncharacterized protein</fullName>
    </submittedName>
</protein>
<accession>E9J5G2</accession>
<dbReference type="EMBL" id="GL768154">
    <property type="protein sequence ID" value="EFZ11941.1"/>
    <property type="molecule type" value="Genomic_DNA"/>
</dbReference>
<gene>
    <name evidence="1" type="ORF">SINV_14701</name>
</gene>
<dbReference type="HOGENOM" id="CLU_2375441_0_0_1"/>
<feature type="non-terminal residue" evidence="1">
    <location>
        <position position="95"/>
    </location>
</feature>
<organism>
    <name type="scientific">Solenopsis invicta</name>
    <name type="common">Red imported fire ant</name>
    <name type="synonym">Solenopsis wagneri</name>
    <dbReference type="NCBI Taxonomy" id="13686"/>
    <lineage>
        <taxon>Eukaryota</taxon>
        <taxon>Metazoa</taxon>
        <taxon>Ecdysozoa</taxon>
        <taxon>Arthropoda</taxon>
        <taxon>Hexapoda</taxon>
        <taxon>Insecta</taxon>
        <taxon>Pterygota</taxon>
        <taxon>Neoptera</taxon>
        <taxon>Endopterygota</taxon>
        <taxon>Hymenoptera</taxon>
        <taxon>Apocrita</taxon>
        <taxon>Aculeata</taxon>
        <taxon>Formicoidea</taxon>
        <taxon>Formicidae</taxon>
        <taxon>Myrmicinae</taxon>
        <taxon>Solenopsis</taxon>
    </lineage>
</organism>